<proteinExistence type="predicted"/>
<evidence type="ECO:0000313" key="4">
    <source>
        <dbReference type="Proteomes" id="UP000829354"/>
    </source>
</evidence>
<feature type="transmembrane region" description="Helical" evidence="1">
    <location>
        <begin position="244"/>
        <end position="270"/>
    </location>
</feature>
<evidence type="ECO:0000256" key="2">
    <source>
        <dbReference type="SAM" id="SignalP"/>
    </source>
</evidence>
<keyword evidence="1" id="KW-0472">Membrane</keyword>
<dbReference type="Proteomes" id="UP000829354">
    <property type="component" value="Chromosome V"/>
</dbReference>
<feature type="signal peptide" evidence="2">
    <location>
        <begin position="1"/>
        <end position="21"/>
    </location>
</feature>
<protein>
    <submittedName>
        <fullName evidence="3">Uncharacterized protein</fullName>
    </submittedName>
</protein>
<keyword evidence="2" id="KW-0732">Signal</keyword>
<dbReference type="Gene3D" id="1.20.1250.20">
    <property type="entry name" value="MFS general substrate transporter like domains"/>
    <property type="match status" value="1"/>
</dbReference>
<feature type="transmembrane region" description="Helical" evidence="1">
    <location>
        <begin position="28"/>
        <end position="52"/>
    </location>
</feature>
<evidence type="ECO:0000256" key="1">
    <source>
        <dbReference type="SAM" id="Phobius"/>
    </source>
</evidence>
<feature type="transmembrane region" description="Helical" evidence="1">
    <location>
        <begin position="184"/>
        <end position="203"/>
    </location>
</feature>
<gene>
    <name evidence="3" type="ORF">L5515_008024</name>
</gene>
<keyword evidence="1" id="KW-0812">Transmembrane</keyword>
<feature type="transmembrane region" description="Helical" evidence="1">
    <location>
        <begin position="90"/>
        <end position="111"/>
    </location>
</feature>
<feature type="transmembrane region" description="Helical" evidence="1">
    <location>
        <begin position="306"/>
        <end position="330"/>
    </location>
</feature>
<feature type="transmembrane region" description="Helical" evidence="1">
    <location>
        <begin position="64"/>
        <end position="84"/>
    </location>
</feature>
<keyword evidence="1" id="KW-1133">Transmembrane helix</keyword>
<dbReference type="AlphaFoldDB" id="A0AAE9JKX7"/>
<feature type="chain" id="PRO_5042199466" evidence="2">
    <location>
        <begin position="22"/>
        <end position="340"/>
    </location>
</feature>
<dbReference type="SUPFAM" id="SSF103473">
    <property type="entry name" value="MFS general substrate transporter"/>
    <property type="match status" value="1"/>
</dbReference>
<keyword evidence="4" id="KW-1185">Reference proteome</keyword>
<organism evidence="3 4">
    <name type="scientific">Caenorhabditis briggsae</name>
    <dbReference type="NCBI Taxonomy" id="6238"/>
    <lineage>
        <taxon>Eukaryota</taxon>
        <taxon>Metazoa</taxon>
        <taxon>Ecdysozoa</taxon>
        <taxon>Nematoda</taxon>
        <taxon>Chromadorea</taxon>
        <taxon>Rhabditida</taxon>
        <taxon>Rhabditina</taxon>
        <taxon>Rhabditomorpha</taxon>
        <taxon>Rhabditoidea</taxon>
        <taxon>Rhabditidae</taxon>
        <taxon>Peloderinae</taxon>
        <taxon>Caenorhabditis</taxon>
    </lineage>
</organism>
<accession>A0AAE9JKX7</accession>
<dbReference type="EMBL" id="CP092624">
    <property type="protein sequence ID" value="UMM35368.1"/>
    <property type="molecule type" value="Genomic_DNA"/>
</dbReference>
<evidence type="ECO:0000313" key="3">
    <source>
        <dbReference type="EMBL" id="UMM35368.1"/>
    </source>
</evidence>
<dbReference type="InterPro" id="IPR036259">
    <property type="entry name" value="MFS_trans_sf"/>
</dbReference>
<reference evidence="3 4" key="1">
    <citation type="submission" date="2022-04" db="EMBL/GenBank/DDBJ databases">
        <title>Chromosome-level reference genomes for two strains of Caenorhabditis briggsae: an improved platform for comparative genomics.</title>
        <authorList>
            <person name="Stevens L."/>
            <person name="Andersen E."/>
        </authorList>
    </citation>
    <scope>NUCLEOTIDE SEQUENCE [LARGE SCALE GENOMIC DNA]</scope>
    <source>
        <strain evidence="3">VX34</strain>
        <tissue evidence="3">Whole-organism</tissue>
    </source>
</reference>
<sequence>MRLALVLALVSSLQIFQQSSVDPNQFDTIWQASLVTAAFPIGKFIATCLLSFNNVNLHSELDRCARLLIVGAVISAIPIFRVLLSFVGRFIMGYSAGSGFVCAPAVLRISVPERIFYLVLRPDDYPLEECTETVSIDGDAPEPIKSSHPVLFVFVLMVINVSIGVPLMQTYSTLIFSYYGMPKTSASIVSVLYPILQLIPIMISTRINVSRKRLVLGGYLVAIEAQFFLLLTSSYPYLPEKHQMIAMTVLLLILSISFVIPCNTALCILFEQFDGSNVKTASKSRCVMWFLASISTLTFSKVLDSYGFAVAFLPYFFGSVVSYAIMLFIFPSKQQFVIKL</sequence>
<feature type="transmembrane region" description="Helical" evidence="1">
    <location>
        <begin position="150"/>
        <end position="172"/>
    </location>
</feature>
<feature type="transmembrane region" description="Helical" evidence="1">
    <location>
        <begin position="215"/>
        <end position="238"/>
    </location>
</feature>
<name>A0AAE9JKX7_CAEBR</name>